<reference evidence="1 2" key="1">
    <citation type="journal article" date="2022" name="Plant J.">
        <title>Chromosome-level genome of Camellia lanceoleosa provides a valuable resource for understanding genome evolution and self-incompatibility.</title>
        <authorList>
            <person name="Gong W."/>
            <person name="Xiao S."/>
            <person name="Wang L."/>
            <person name="Liao Z."/>
            <person name="Chang Y."/>
            <person name="Mo W."/>
            <person name="Hu G."/>
            <person name="Li W."/>
            <person name="Zhao G."/>
            <person name="Zhu H."/>
            <person name="Hu X."/>
            <person name="Ji K."/>
            <person name="Xiang X."/>
            <person name="Song Q."/>
            <person name="Yuan D."/>
            <person name="Jin S."/>
            <person name="Zhang L."/>
        </authorList>
    </citation>
    <scope>NUCLEOTIDE SEQUENCE [LARGE SCALE GENOMIC DNA]</scope>
    <source>
        <strain evidence="1">SQ_2022a</strain>
    </source>
</reference>
<gene>
    <name evidence="1" type="ORF">LOK49_LG04G00494</name>
</gene>
<evidence type="ECO:0000313" key="1">
    <source>
        <dbReference type="EMBL" id="KAI8019035.1"/>
    </source>
</evidence>
<name>A0ACC0I2Q6_9ERIC</name>
<dbReference type="EMBL" id="CM045759">
    <property type="protein sequence ID" value="KAI8019035.1"/>
    <property type="molecule type" value="Genomic_DNA"/>
</dbReference>
<organism evidence="1 2">
    <name type="scientific">Camellia lanceoleosa</name>
    <dbReference type="NCBI Taxonomy" id="1840588"/>
    <lineage>
        <taxon>Eukaryota</taxon>
        <taxon>Viridiplantae</taxon>
        <taxon>Streptophyta</taxon>
        <taxon>Embryophyta</taxon>
        <taxon>Tracheophyta</taxon>
        <taxon>Spermatophyta</taxon>
        <taxon>Magnoliopsida</taxon>
        <taxon>eudicotyledons</taxon>
        <taxon>Gunneridae</taxon>
        <taxon>Pentapetalae</taxon>
        <taxon>asterids</taxon>
        <taxon>Ericales</taxon>
        <taxon>Theaceae</taxon>
        <taxon>Camellia</taxon>
    </lineage>
</organism>
<evidence type="ECO:0000313" key="2">
    <source>
        <dbReference type="Proteomes" id="UP001060215"/>
    </source>
</evidence>
<accession>A0ACC0I2Q6</accession>
<comment type="caution">
    <text evidence="1">The sequence shown here is derived from an EMBL/GenBank/DDBJ whole genome shotgun (WGS) entry which is preliminary data.</text>
</comment>
<dbReference type="Proteomes" id="UP001060215">
    <property type="component" value="Chromosome 2"/>
</dbReference>
<proteinExistence type="predicted"/>
<keyword evidence="2" id="KW-1185">Reference proteome</keyword>
<sequence length="178" mass="20120">MDKIVISLGVHKKFKKHSKKKGLLKKVIHYLKSDTYMFAPLVSPQPSDFLPTNTLPTGIDIMKSSKEKDQKLLKKVGEYLKSDCYLYAPLICRRPSHDFDANIVTPPSGPVWHLKRVTTAVSSRKITQPSDNSHLTSSTVLRQTHHETVKHIAHQNCRSSSVPGKGLLETERRKLVVE</sequence>
<protein>
    <submittedName>
        <fullName evidence="1">Uncharacterized protein</fullName>
    </submittedName>
</protein>